<dbReference type="AlphaFoldDB" id="A0A6M4PK15"/>
<accession>A0A6M4PK15</accession>
<dbReference type="EMBL" id="CP053189">
    <property type="protein sequence ID" value="QJS11545.1"/>
    <property type="molecule type" value="Genomic_DNA"/>
</dbReference>
<keyword evidence="4" id="KW-1185">Reference proteome</keyword>
<sequence>MDRSEQVAIERTTFIEASATRAKELAAREERLNKRAESMGNYVMSITRRLDEALTRNSHLEHELADTKAAYEELARDHNTLIREALQERADRFSRRTVTPAPQAATPCAPARAPQDDPPVRPYADPDGGHHPVAPIPLRHIPAPAARLADTPQHERPAEGVRSGVTPTSRQ</sequence>
<dbReference type="KEGG" id="sarg:HKX69_20360"/>
<evidence type="ECO:0000256" key="1">
    <source>
        <dbReference type="SAM" id="Coils"/>
    </source>
</evidence>
<organism evidence="3 4">
    <name type="scientific">Streptomyces argyrophylli</name>
    <dbReference type="NCBI Taxonomy" id="2726118"/>
    <lineage>
        <taxon>Bacteria</taxon>
        <taxon>Bacillati</taxon>
        <taxon>Actinomycetota</taxon>
        <taxon>Actinomycetes</taxon>
        <taxon>Kitasatosporales</taxon>
        <taxon>Streptomycetaceae</taxon>
        <taxon>Streptomyces</taxon>
    </lineage>
</organism>
<feature type="region of interest" description="Disordered" evidence="2">
    <location>
        <begin position="92"/>
        <end position="171"/>
    </location>
</feature>
<feature type="coiled-coil region" evidence="1">
    <location>
        <begin position="19"/>
        <end position="88"/>
    </location>
</feature>
<gene>
    <name evidence="3" type="ORF">HKX69_20360</name>
</gene>
<protein>
    <submittedName>
        <fullName evidence="3">Uncharacterized protein</fullName>
    </submittedName>
</protein>
<proteinExistence type="predicted"/>
<evidence type="ECO:0000313" key="3">
    <source>
        <dbReference type="EMBL" id="QJS11545.1"/>
    </source>
</evidence>
<reference evidence="3 4" key="1">
    <citation type="submission" date="2020-05" db="EMBL/GenBank/DDBJ databases">
        <authorList>
            <person name="Li K."/>
        </authorList>
    </citation>
    <scope>NUCLEOTIDE SEQUENCE [LARGE SCALE GENOMIC DNA]</scope>
    <source>
        <strain evidence="4">jing01</strain>
    </source>
</reference>
<keyword evidence="1" id="KW-0175">Coiled coil</keyword>
<evidence type="ECO:0000313" key="4">
    <source>
        <dbReference type="Proteomes" id="UP000502641"/>
    </source>
</evidence>
<evidence type="ECO:0000256" key="2">
    <source>
        <dbReference type="SAM" id="MobiDB-lite"/>
    </source>
</evidence>
<dbReference type="Proteomes" id="UP000502641">
    <property type="component" value="Chromosome"/>
</dbReference>
<name>A0A6M4PK15_9ACTN</name>
<dbReference type="RefSeq" id="WP_171155574.1">
    <property type="nucleotide sequence ID" value="NZ_CP053189.1"/>
</dbReference>
<feature type="compositionally biased region" description="Low complexity" evidence="2">
    <location>
        <begin position="96"/>
        <end position="113"/>
    </location>
</feature>